<name>A0AB34G7V0_9HYPO</name>
<keyword evidence="1" id="KW-0732">Signal</keyword>
<proteinExistence type="predicted"/>
<dbReference type="AlphaFoldDB" id="A0AB34G7V0"/>
<sequence length="61" mass="7230">MYGIIFLLTLAFASQNSRRQPSWHWALCKYEEALRGVDYNNRNSWGEVMARRVSSFTLREC</sequence>
<protein>
    <submittedName>
        <fullName evidence="2">Uncharacterized protein</fullName>
    </submittedName>
</protein>
<gene>
    <name evidence="2" type="ORF">O9K51_01868</name>
</gene>
<evidence type="ECO:0000256" key="1">
    <source>
        <dbReference type="SAM" id="SignalP"/>
    </source>
</evidence>
<accession>A0AB34G7V0</accession>
<dbReference type="EMBL" id="JAQHRD010000001">
    <property type="protein sequence ID" value="KAJ6447093.1"/>
    <property type="molecule type" value="Genomic_DNA"/>
</dbReference>
<keyword evidence="3" id="KW-1185">Reference proteome</keyword>
<comment type="caution">
    <text evidence="2">The sequence shown here is derived from an EMBL/GenBank/DDBJ whole genome shotgun (WGS) entry which is preliminary data.</text>
</comment>
<feature type="chain" id="PRO_5044222706" evidence="1">
    <location>
        <begin position="20"/>
        <end position="61"/>
    </location>
</feature>
<organism evidence="2 3">
    <name type="scientific">Purpureocillium lavendulum</name>
    <dbReference type="NCBI Taxonomy" id="1247861"/>
    <lineage>
        <taxon>Eukaryota</taxon>
        <taxon>Fungi</taxon>
        <taxon>Dikarya</taxon>
        <taxon>Ascomycota</taxon>
        <taxon>Pezizomycotina</taxon>
        <taxon>Sordariomycetes</taxon>
        <taxon>Hypocreomycetidae</taxon>
        <taxon>Hypocreales</taxon>
        <taxon>Ophiocordycipitaceae</taxon>
        <taxon>Purpureocillium</taxon>
    </lineage>
</organism>
<dbReference type="Proteomes" id="UP001163105">
    <property type="component" value="Unassembled WGS sequence"/>
</dbReference>
<reference evidence="2" key="1">
    <citation type="submission" date="2023-01" db="EMBL/GenBank/DDBJ databases">
        <title>The growth and conidiation of Purpureocillium lavendulum are regulated by nitrogen source and histone H3K14 acetylation.</title>
        <authorList>
            <person name="Tang P."/>
            <person name="Han J."/>
            <person name="Zhang C."/>
            <person name="Tang P."/>
            <person name="Qi F."/>
            <person name="Zhang K."/>
            <person name="Liang L."/>
        </authorList>
    </citation>
    <scope>NUCLEOTIDE SEQUENCE</scope>
    <source>
        <strain evidence="2">YMF1.00683</strain>
    </source>
</reference>
<evidence type="ECO:0000313" key="3">
    <source>
        <dbReference type="Proteomes" id="UP001163105"/>
    </source>
</evidence>
<feature type="signal peptide" evidence="1">
    <location>
        <begin position="1"/>
        <end position="19"/>
    </location>
</feature>
<evidence type="ECO:0000313" key="2">
    <source>
        <dbReference type="EMBL" id="KAJ6447093.1"/>
    </source>
</evidence>